<evidence type="ECO:0000313" key="3">
    <source>
        <dbReference type="Proteomes" id="UP001222603"/>
    </source>
</evidence>
<sequence>MKLRKILLAVAGLALMLNASAQKSKRYYVAKPGTLVELMTEAEANEITQLTLQGKLNAVDFRHLRDEFKNLQLLDISNASISMYAGKNGTYPNRFYVYPANCIPAYAFCKQMDDSTFVGKETLTRIILSDKTKNIEDAAFKGCKNLKICQIRKKTAPNLL</sequence>
<dbReference type="Gene3D" id="3.80.10.10">
    <property type="entry name" value="Ribonuclease Inhibitor"/>
    <property type="match status" value="1"/>
</dbReference>
<name>A0AAW6H350_BACUN</name>
<comment type="caution">
    <text evidence="2">The sequence shown here is derived from an EMBL/GenBank/DDBJ whole genome shotgun (WGS) entry which is preliminary data.</text>
</comment>
<dbReference type="Proteomes" id="UP001222603">
    <property type="component" value="Unassembled WGS sequence"/>
</dbReference>
<keyword evidence="1" id="KW-0732">Signal</keyword>
<protein>
    <submittedName>
        <fullName evidence="2">Leucine-rich repeat domain-containing protein</fullName>
    </submittedName>
</protein>
<evidence type="ECO:0000313" key="2">
    <source>
        <dbReference type="EMBL" id="MDC1901692.1"/>
    </source>
</evidence>
<feature type="non-terminal residue" evidence="2">
    <location>
        <position position="160"/>
    </location>
</feature>
<gene>
    <name evidence="2" type="ORF">POZ10_13835</name>
</gene>
<feature type="signal peptide" evidence="1">
    <location>
        <begin position="1"/>
        <end position="21"/>
    </location>
</feature>
<organism evidence="2 3">
    <name type="scientific">Bacteroides uniformis</name>
    <dbReference type="NCBI Taxonomy" id="820"/>
    <lineage>
        <taxon>Bacteria</taxon>
        <taxon>Pseudomonadati</taxon>
        <taxon>Bacteroidota</taxon>
        <taxon>Bacteroidia</taxon>
        <taxon>Bacteroidales</taxon>
        <taxon>Bacteroidaceae</taxon>
        <taxon>Bacteroides</taxon>
    </lineage>
</organism>
<dbReference type="AlphaFoldDB" id="A0AAW6H350"/>
<accession>A0AAW6H350</accession>
<dbReference type="EMBL" id="JAQNSI010000404">
    <property type="protein sequence ID" value="MDC1901692.1"/>
    <property type="molecule type" value="Genomic_DNA"/>
</dbReference>
<reference evidence="2" key="1">
    <citation type="submission" date="2022-10" db="EMBL/GenBank/DDBJ databases">
        <title>Human gut microbiome strain richness.</title>
        <authorList>
            <person name="Chen-Liaw A."/>
        </authorList>
    </citation>
    <scope>NUCLEOTIDE SEQUENCE</scope>
    <source>
        <strain evidence="2">1001713st1_F9_1001713B170221_170320</strain>
    </source>
</reference>
<feature type="chain" id="PRO_5043733964" evidence="1">
    <location>
        <begin position="22"/>
        <end position="160"/>
    </location>
</feature>
<proteinExistence type="predicted"/>
<dbReference type="InterPro" id="IPR032675">
    <property type="entry name" value="LRR_dom_sf"/>
</dbReference>
<evidence type="ECO:0000256" key="1">
    <source>
        <dbReference type="SAM" id="SignalP"/>
    </source>
</evidence>